<evidence type="ECO:0000259" key="11">
    <source>
        <dbReference type="PROSITE" id="PS50963"/>
    </source>
</evidence>
<keyword evidence="8" id="KW-0325">Glycoprotein</keyword>
<evidence type="ECO:0000256" key="8">
    <source>
        <dbReference type="ARBA" id="ARBA00023180"/>
    </source>
</evidence>
<dbReference type="AlphaFoldDB" id="A0A3P8SQ72"/>
<dbReference type="InterPro" id="IPR016187">
    <property type="entry name" value="CTDL_fold"/>
</dbReference>
<dbReference type="InterPro" id="IPR043210">
    <property type="entry name" value="CD44_antigen-like"/>
</dbReference>
<reference evidence="12" key="2">
    <citation type="submission" date="2025-08" db="UniProtKB">
        <authorList>
            <consortium name="Ensembl"/>
        </authorList>
    </citation>
    <scope>IDENTIFICATION</scope>
</reference>
<dbReference type="GO" id="GO:0005540">
    <property type="term" value="F:hyaluronic acid binding"/>
    <property type="evidence" value="ECO:0007669"/>
    <property type="project" value="InterPro"/>
</dbReference>
<organism evidence="12 13">
    <name type="scientific">Amphiprion percula</name>
    <name type="common">Orange clownfish</name>
    <name type="synonym">Lutjanus percula</name>
    <dbReference type="NCBI Taxonomy" id="161767"/>
    <lineage>
        <taxon>Eukaryota</taxon>
        <taxon>Metazoa</taxon>
        <taxon>Chordata</taxon>
        <taxon>Craniata</taxon>
        <taxon>Vertebrata</taxon>
        <taxon>Euteleostomi</taxon>
        <taxon>Actinopterygii</taxon>
        <taxon>Neopterygii</taxon>
        <taxon>Teleostei</taxon>
        <taxon>Neoteleostei</taxon>
        <taxon>Acanthomorphata</taxon>
        <taxon>Ovalentaria</taxon>
        <taxon>Pomacentridae</taxon>
        <taxon>Amphiprion</taxon>
    </lineage>
</organism>
<dbReference type="PANTHER" id="PTHR10225">
    <property type="entry name" value="HYALURONAN RECEPTOR"/>
    <property type="match status" value="1"/>
</dbReference>
<keyword evidence="3" id="KW-0732">Signal</keyword>
<evidence type="ECO:0000256" key="1">
    <source>
        <dbReference type="ARBA" id="ARBA00004167"/>
    </source>
</evidence>
<dbReference type="InterPro" id="IPR016186">
    <property type="entry name" value="C-type_lectin-like/link_sf"/>
</dbReference>
<dbReference type="GeneTree" id="ENSGT00530000063822"/>
<dbReference type="PANTHER" id="PTHR10225:SF2">
    <property type="entry name" value="LYMPHATIC VESSEL ENDOTHELIAL HYALURONIC ACID RECEPTOR 1"/>
    <property type="match status" value="1"/>
</dbReference>
<reference evidence="12 13" key="1">
    <citation type="submission" date="2018-03" db="EMBL/GenBank/DDBJ databases">
        <title>Finding Nemo's genes: A chromosome-scale reference assembly of the genome of the orange clownfish Amphiprion percula.</title>
        <authorList>
            <person name="Lehmann R."/>
        </authorList>
    </citation>
    <scope>NUCLEOTIDE SEQUENCE</scope>
</reference>
<feature type="disulfide bond" evidence="9">
    <location>
        <begin position="80"/>
        <end position="101"/>
    </location>
</feature>
<evidence type="ECO:0000256" key="5">
    <source>
        <dbReference type="ARBA" id="ARBA00023136"/>
    </source>
</evidence>
<evidence type="ECO:0000256" key="7">
    <source>
        <dbReference type="ARBA" id="ARBA00023170"/>
    </source>
</evidence>
<feature type="domain" description="Link" evidence="11">
    <location>
        <begin position="30"/>
        <end position="125"/>
    </location>
</feature>
<dbReference type="Proteomes" id="UP000265080">
    <property type="component" value="Chromosome 1"/>
</dbReference>
<feature type="compositionally biased region" description="Polar residues" evidence="10">
    <location>
        <begin position="129"/>
        <end position="144"/>
    </location>
</feature>
<keyword evidence="2" id="KW-0812">Transmembrane</keyword>
<name>A0A3P8SQ72_AMPPE</name>
<protein>
    <submittedName>
        <fullName evidence="12">Lymphatic vessel endothelial hyaluronic receptor 1a</fullName>
    </submittedName>
</protein>
<keyword evidence="5" id="KW-0472">Membrane</keyword>
<comment type="subcellular location">
    <subcellularLocation>
        <location evidence="1">Membrane</location>
        <topology evidence="1">Single-pass membrane protein</topology>
    </subcellularLocation>
</comment>
<evidence type="ECO:0000256" key="3">
    <source>
        <dbReference type="ARBA" id="ARBA00022729"/>
    </source>
</evidence>
<keyword evidence="4" id="KW-1133">Transmembrane helix</keyword>
<dbReference type="PROSITE" id="PS01241">
    <property type="entry name" value="LINK_1"/>
    <property type="match status" value="1"/>
</dbReference>
<dbReference type="Ensembl" id="ENSAPET00000014731.1">
    <property type="protein sequence ID" value="ENSAPEP00000014350.1"/>
    <property type="gene ID" value="ENSAPEG00000010227.1"/>
</dbReference>
<sequence length="204" mass="22347">IVSVYWLTVIFSVNCFIVAVFPAENQSIAGVLQVTSLNYLNQPQYAFNASEARRICLSLGLSIATKAQVERALSRGLETCRFGWIDEHFAVIPRIQALVNCGKNQTGLVPWRASVTQKFDVFCFNESGNPQSPTRATNSTLTENSTASSSLLPSSYSTPYSIDVAEQPARFVSSAQGSSGGMRLWFADRILCHIQVIVVTTTKL</sequence>
<evidence type="ECO:0000256" key="2">
    <source>
        <dbReference type="ARBA" id="ARBA00022692"/>
    </source>
</evidence>
<dbReference type="Gene3D" id="3.10.100.10">
    <property type="entry name" value="Mannose-Binding Protein A, subunit A"/>
    <property type="match status" value="1"/>
</dbReference>
<dbReference type="SUPFAM" id="SSF56436">
    <property type="entry name" value="C-type lectin-like"/>
    <property type="match status" value="1"/>
</dbReference>
<dbReference type="SMART" id="SM00445">
    <property type="entry name" value="LINK"/>
    <property type="match status" value="1"/>
</dbReference>
<dbReference type="InterPro" id="IPR000538">
    <property type="entry name" value="Link_dom"/>
</dbReference>
<dbReference type="GO" id="GO:0004888">
    <property type="term" value="F:transmembrane signaling receptor activity"/>
    <property type="evidence" value="ECO:0007669"/>
    <property type="project" value="TreeGrafter"/>
</dbReference>
<evidence type="ECO:0000256" key="9">
    <source>
        <dbReference type="PROSITE-ProRule" id="PRU00323"/>
    </source>
</evidence>
<dbReference type="PROSITE" id="PS50963">
    <property type="entry name" value="LINK_2"/>
    <property type="match status" value="1"/>
</dbReference>
<evidence type="ECO:0000256" key="10">
    <source>
        <dbReference type="SAM" id="MobiDB-lite"/>
    </source>
</evidence>
<evidence type="ECO:0000256" key="6">
    <source>
        <dbReference type="ARBA" id="ARBA00023157"/>
    </source>
</evidence>
<dbReference type="GO" id="GO:0005886">
    <property type="term" value="C:plasma membrane"/>
    <property type="evidence" value="ECO:0007669"/>
    <property type="project" value="TreeGrafter"/>
</dbReference>
<keyword evidence="6 9" id="KW-1015">Disulfide bond</keyword>
<dbReference type="PRINTS" id="PR01265">
    <property type="entry name" value="LINKMODULE"/>
</dbReference>
<evidence type="ECO:0000256" key="4">
    <source>
        <dbReference type="ARBA" id="ARBA00022989"/>
    </source>
</evidence>
<accession>A0A3P8SQ72</accession>
<dbReference type="GO" id="GO:0007155">
    <property type="term" value="P:cell adhesion"/>
    <property type="evidence" value="ECO:0007669"/>
    <property type="project" value="InterPro"/>
</dbReference>
<reference evidence="12" key="3">
    <citation type="submission" date="2025-09" db="UniProtKB">
        <authorList>
            <consortium name="Ensembl"/>
        </authorList>
    </citation>
    <scope>IDENTIFICATION</scope>
</reference>
<feature type="region of interest" description="Disordered" evidence="10">
    <location>
        <begin position="129"/>
        <end position="151"/>
    </location>
</feature>
<keyword evidence="7" id="KW-0675">Receptor</keyword>
<comment type="caution">
    <text evidence="9">Lacks conserved residue(s) required for the propagation of feature annotation.</text>
</comment>
<proteinExistence type="predicted"/>
<keyword evidence="13" id="KW-1185">Reference proteome</keyword>
<dbReference type="Pfam" id="PF00193">
    <property type="entry name" value="Xlink"/>
    <property type="match status" value="1"/>
</dbReference>
<evidence type="ECO:0000313" key="13">
    <source>
        <dbReference type="Proteomes" id="UP000265080"/>
    </source>
</evidence>
<evidence type="ECO:0000313" key="12">
    <source>
        <dbReference type="Ensembl" id="ENSAPEP00000014350.1"/>
    </source>
</evidence>